<comment type="caution">
    <text evidence="2">The sequence shown here is derived from an EMBL/GenBank/DDBJ whole genome shotgun (WGS) entry which is preliminary data.</text>
</comment>
<evidence type="ECO:0000313" key="3">
    <source>
        <dbReference type="Proteomes" id="UP000033986"/>
    </source>
</evidence>
<protein>
    <submittedName>
        <fullName evidence="2">Uncharacterized protein</fullName>
    </submittedName>
</protein>
<evidence type="ECO:0000313" key="2">
    <source>
        <dbReference type="EMBL" id="KKS44797.1"/>
    </source>
</evidence>
<dbReference type="AlphaFoldDB" id="A0A0G0Z7T1"/>
<dbReference type="Proteomes" id="UP000033986">
    <property type="component" value="Unassembled WGS sequence"/>
</dbReference>
<dbReference type="Gene3D" id="3.20.20.510">
    <property type="entry name" value="Uncharacterised protein PF12979, DUF3863"/>
    <property type="match status" value="1"/>
</dbReference>
<organism evidence="2 3">
    <name type="scientific">Candidatus Azambacteria bacterium GW2011_GWB1_42_17</name>
    <dbReference type="NCBI Taxonomy" id="1618615"/>
    <lineage>
        <taxon>Bacteria</taxon>
        <taxon>Candidatus Azamiibacteriota</taxon>
    </lineage>
</organism>
<evidence type="ECO:0000256" key="1">
    <source>
        <dbReference type="SAM" id="SignalP"/>
    </source>
</evidence>
<reference evidence="2 3" key="1">
    <citation type="journal article" date="2015" name="Nature">
        <title>rRNA introns, odd ribosomes, and small enigmatic genomes across a large radiation of phyla.</title>
        <authorList>
            <person name="Brown C.T."/>
            <person name="Hug L.A."/>
            <person name="Thomas B.C."/>
            <person name="Sharon I."/>
            <person name="Castelle C.J."/>
            <person name="Singh A."/>
            <person name="Wilkins M.J."/>
            <person name="Williams K.H."/>
            <person name="Banfield J.F."/>
        </authorList>
    </citation>
    <scope>NUCLEOTIDE SEQUENCE [LARGE SCALE GENOMIC DNA]</scope>
</reference>
<accession>A0A0G0Z7T1</accession>
<feature type="signal peptide" evidence="1">
    <location>
        <begin position="1"/>
        <end position="22"/>
    </location>
</feature>
<dbReference type="EMBL" id="LCDB01000003">
    <property type="protein sequence ID" value="KKS44797.1"/>
    <property type="molecule type" value="Genomic_DNA"/>
</dbReference>
<sequence>MKFLKWCWVLLLILVPVSSVFAQEEYINVVNPVRVSKYNISPSLGIEAEYKIISDYDLPATWLLTFDVLNDIDSINVISEFNKNQEVGIFLEISPEFAKQTNIEYHQSGSWHFANSIFLSGYTQEERIKLIDKVFSKFKEQFGYYPTSVGAWWVDSFSLKYMYDKYGITANLSCADQFSTDNYQIWGTYWSTPYYPSVLHSGLPAKGTEDKIGVVTIQWASRHPRNGYYSSLYSLQDYLTTPERYDSEYFKNLLQIYARKNRNLFGQVTVGLEADLTPEVYQQEFLKQMQIVTSDSATKLTMSDFSKWYRNKFPDISPEQTIDFDGIVWFQSPHYRLGIDKTNKKIIDFRIYPLNFKEPYYLWPNRERNLRINIPALVDSVQDSSEAWNITDLNIKTSSKYFESTNKPPARLFKSKLVKIQKINGKWRVEVNLEDNKLNEGIIFNDWSLETKHLLKATKSLIRTIVSFNWDRFKREKYWISPEEIVALDKLKQQPVGKVLVYDHECLQCEYFGKYRPAVFANSRNYIQKYSEKSIVYNSEIFDAQSQSELKSKVKSAGIGYIYVSKYAPEVELLRFSPGDYGIEKTFENAVVQIWKVVK</sequence>
<feature type="chain" id="PRO_5002535661" evidence="1">
    <location>
        <begin position="23"/>
        <end position="599"/>
    </location>
</feature>
<keyword evidence="1" id="KW-0732">Signal</keyword>
<name>A0A0G0Z7T1_9BACT</name>
<gene>
    <name evidence="2" type="ORF">UV07_C0003G0032</name>
</gene>
<proteinExistence type="predicted"/>